<comment type="subcellular location">
    <subcellularLocation>
        <location evidence="1">Cytoplasm</location>
    </subcellularLocation>
</comment>
<comment type="function">
    <text evidence="4">Inhibits GDP/GTP exchange reaction of RhoB. Interacts specifically with the GDP- and GTP-bound forms of post-translationally processed Rhob and Rhog proteins, both of which show a growth-regulated expression in mammalian cells. Stimulates the release of the GDP-bound but not the GTP-bound RhoB protein. Also inhibits the GDP/GTP exchange of RhoB but shows less ability to inhibit the dissociation of prebound GTP.</text>
</comment>
<feature type="region of interest" description="Disordered" evidence="7">
    <location>
        <begin position="1"/>
        <end position="24"/>
    </location>
</feature>
<sequence length="204" mass="23465">MAESEEQIPPHPEDEDDVLTPGYQAPAKKTLEEIKKADAEDESLKKYKQALLGQAADSANLVFFPNNPLNVIVTKLSFVAADRTDKELDLTGNLDELKKEVFTIKEGVSYRIKITFHVQREIVSGLRYIQGVYRKGIRMEKQNHMVGSYAPRKEAHEFITPFDEAPSGMLARGTYTVKSCFTDDDKNKYLEWEWKFEIKKDWDQ</sequence>
<evidence type="ECO:0000313" key="8">
    <source>
        <dbReference type="EMBL" id="KAL3876669.1"/>
    </source>
</evidence>
<organism evidence="8 9">
    <name type="scientific">Sinanodonta woodiana</name>
    <name type="common">Chinese pond mussel</name>
    <name type="synonym">Anodonta woodiana</name>
    <dbReference type="NCBI Taxonomy" id="1069815"/>
    <lineage>
        <taxon>Eukaryota</taxon>
        <taxon>Metazoa</taxon>
        <taxon>Spiralia</taxon>
        <taxon>Lophotrochozoa</taxon>
        <taxon>Mollusca</taxon>
        <taxon>Bivalvia</taxon>
        <taxon>Autobranchia</taxon>
        <taxon>Heteroconchia</taxon>
        <taxon>Palaeoheterodonta</taxon>
        <taxon>Unionida</taxon>
        <taxon>Unionoidea</taxon>
        <taxon>Unionidae</taxon>
        <taxon>Unioninae</taxon>
        <taxon>Sinanodonta</taxon>
    </lineage>
</organism>
<dbReference type="Proteomes" id="UP001634394">
    <property type="component" value="Unassembled WGS sequence"/>
</dbReference>
<keyword evidence="3" id="KW-0963">Cytoplasm</keyword>
<evidence type="ECO:0000256" key="6">
    <source>
        <dbReference type="ARBA" id="ARBA00080671"/>
    </source>
</evidence>
<proteinExistence type="inferred from homology"/>
<dbReference type="PRINTS" id="PR00492">
    <property type="entry name" value="RHOGDI"/>
</dbReference>
<dbReference type="InterPro" id="IPR014756">
    <property type="entry name" value="Ig_E-set"/>
</dbReference>
<accession>A0ABD3WRQ8</accession>
<dbReference type="FunFam" id="2.70.50.30:FF:000001">
    <property type="entry name" value="Rho GDP-dissociation inhibitor 1"/>
    <property type="match status" value="1"/>
</dbReference>
<dbReference type="InterPro" id="IPR000406">
    <property type="entry name" value="Rho_GDI"/>
</dbReference>
<comment type="similarity">
    <text evidence="2">Belongs to the Rho GDI family.</text>
</comment>
<name>A0ABD3WRQ8_SINWO</name>
<evidence type="ECO:0000256" key="1">
    <source>
        <dbReference type="ARBA" id="ARBA00004496"/>
    </source>
</evidence>
<comment type="caution">
    <text evidence="8">The sequence shown here is derived from an EMBL/GenBank/DDBJ whole genome shotgun (WGS) entry which is preliminary data.</text>
</comment>
<reference evidence="8 9" key="1">
    <citation type="submission" date="2024-11" db="EMBL/GenBank/DDBJ databases">
        <title>Chromosome-level genome assembly of the freshwater bivalve Anodonta woodiana.</title>
        <authorList>
            <person name="Chen X."/>
        </authorList>
    </citation>
    <scope>NUCLEOTIDE SEQUENCE [LARGE SCALE GENOMIC DNA]</scope>
    <source>
        <strain evidence="8">MN2024</strain>
        <tissue evidence="8">Gills</tissue>
    </source>
</reference>
<evidence type="ECO:0000256" key="5">
    <source>
        <dbReference type="ARBA" id="ARBA00073845"/>
    </source>
</evidence>
<dbReference type="PANTHER" id="PTHR10980:SF3">
    <property type="entry name" value="LD16419P"/>
    <property type="match status" value="1"/>
</dbReference>
<protein>
    <recommendedName>
        <fullName evidence="5">Rho GDP-dissociation inhibitor 3</fullName>
    </recommendedName>
    <alternativeName>
        <fullName evidence="6">Rho-GDI gamma</fullName>
    </alternativeName>
</protein>
<evidence type="ECO:0000256" key="3">
    <source>
        <dbReference type="ARBA" id="ARBA00022490"/>
    </source>
</evidence>
<evidence type="ECO:0000256" key="2">
    <source>
        <dbReference type="ARBA" id="ARBA00009758"/>
    </source>
</evidence>
<dbReference type="PANTHER" id="PTHR10980">
    <property type="entry name" value="RHO GDP-DISSOCIATION INHIBITOR"/>
    <property type="match status" value="1"/>
</dbReference>
<dbReference type="SUPFAM" id="SSF81296">
    <property type="entry name" value="E set domains"/>
    <property type="match status" value="1"/>
</dbReference>
<evidence type="ECO:0000256" key="7">
    <source>
        <dbReference type="SAM" id="MobiDB-lite"/>
    </source>
</evidence>
<dbReference type="GO" id="GO:0005737">
    <property type="term" value="C:cytoplasm"/>
    <property type="evidence" value="ECO:0007669"/>
    <property type="project" value="UniProtKB-SubCell"/>
</dbReference>
<dbReference type="GO" id="GO:0005092">
    <property type="term" value="F:GDP-dissociation inhibitor activity"/>
    <property type="evidence" value="ECO:0007669"/>
    <property type="project" value="UniProtKB-ARBA"/>
</dbReference>
<dbReference type="Gene3D" id="2.70.50.30">
    <property type="entry name" value="Coagulation Factor XIII, subunit A, domain 1"/>
    <property type="match status" value="1"/>
</dbReference>
<dbReference type="AlphaFoldDB" id="A0ABD3WRQ8"/>
<keyword evidence="9" id="KW-1185">Reference proteome</keyword>
<dbReference type="EMBL" id="JBJQND010000005">
    <property type="protein sequence ID" value="KAL3876669.1"/>
    <property type="molecule type" value="Genomic_DNA"/>
</dbReference>
<dbReference type="Pfam" id="PF02115">
    <property type="entry name" value="Rho_GDI"/>
    <property type="match status" value="1"/>
</dbReference>
<evidence type="ECO:0000256" key="4">
    <source>
        <dbReference type="ARBA" id="ARBA00053735"/>
    </source>
</evidence>
<gene>
    <name evidence="8" type="ORF">ACJMK2_034474</name>
</gene>
<dbReference type="InterPro" id="IPR024792">
    <property type="entry name" value="RhoGDI_dom_sf"/>
</dbReference>
<evidence type="ECO:0000313" key="9">
    <source>
        <dbReference type="Proteomes" id="UP001634394"/>
    </source>
</evidence>